<reference evidence="2" key="1">
    <citation type="submission" date="2023-01" db="EMBL/GenBank/DDBJ databases">
        <title>Genome assembly of the deep-sea coral Lophelia pertusa.</title>
        <authorList>
            <person name="Herrera S."/>
            <person name="Cordes E."/>
        </authorList>
    </citation>
    <scope>NUCLEOTIDE SEQUENCE</scope>
    <source>
        <strain evidence="2">USNM1676648</strain>
        <tissue evidence="2">Polyp</tissue>
    </source>
</reference>
<dbReference type="EMBL" id="MU826392">
    <property type="protein sequence ID" value="KAJ7376724.1"/>
    <property type="molecule type" value="Genomic_DNA"/>
</dbReference>
<accession>A0A9X0CX62</accession>
<feature type="non-terminal residue" evidence="2">
    <location>
        <position position="1"/>
    </location>
</feature>
<comment type="caution">
    <text evidence="2">The sequence shown here is derived from an EMBL/GenBank/DDBJ whole genome shotgun (WGS) entry which is preliminary data.</text>
</comment>
<evidence type="ECO:0000313" key="3">
    <source>
        <dbReference type="Proteomes" id="UP001163046"/>
    </source>
</evidence>
<feature type="compositionally biased region" description="Basic and acidic residues" evidence="1">
    <location>
        <begin position="40"/>
        <end position="52"/>
    </location>
</feature>
<evidence type="ECO:0000313" key="2">
    <source>
        <dbReference type="EMBL" id="KAJ7376724.1"/>
    </source>
</evidence>
<name>A0A9X0CX62_9CNID</name>
<keyword evidence="3" id="KW-1185">Reference proteome</keyword>
<gene>
    <name evidence="2" type="ORF">OS493_033064</name>
</gene>
<feature type="compositionally biased region" description="Basic and acidic residues" evidence="1">
    <location>
        <begin position="69"/>
        <end position="95"/>
    </location>
</feature>
<feature type="region of interest" description="Disordered" evidence="1">
    <location>
        <begin position="1"/>
        <end position="95"/>
    </location>
</feature>
<evidence type="ECO:0000256" key="1">
    <source>
        <dbReference type="SAM" id="MobiDB-lite"/>
    </source>
</evidence>
<feature type="compositionally biased region" description="Polar residues" evidence="1">
    <location>
        <begin position="53"/>
        <end position="65"/>
    </location>
</feature>
<protein>
    <submittedName>
        <fullName evidence="2">Uncharacterized protein</fullName>
    </submittedName>
</protein>
<proteinExistence type="predicted"/>
<dbReference type="Proteomes" id="UP001163046">
    <property type="component" value="Unassembled WGS sequence"/>
</dbReference>
<organism evidence="2 3">
    <name type="scientific">Desmophyllum pertusum</name>
    <dbReference type="NCBI Taxonomy" id="174260"/>
    <lineage>
        <taxon>Eukaryota</taxon>
        <taxon>Metazoa</taxon>
        <taxon>Cnidaria</taxon>
        <taxon>Anthozoa</taxon>
        <taxon>Hexacorallia</taxon>
        <taxon>Scleractinia</taxon>
        <taxon>Caryophylliina</taxon>
        <taxon>Caryophylliidae</taxon>
        <taxon>Desmophyllum</taxon>
    </lineage>
</organism>
<sequence length="95" mass="10545">ASGNIQGARSTIKYGVQEGGTYAREKSSTISEEESSLSDEEIRQHEKKKSSQETDMQESYYQSSSENDDIVRKEVHSDGKFGPAKDKEDCCMSGL</sequence>
<feature type="non-terminal residue" evidence="2">
    <location>
        <position position="95"/>
    </location>
</feature>
<dbReference type="AlphaFoldDB" id="A0A9X0CX62"/>